<dbReference type="Pfam" id="PF00097">
    <property type="entry name" value="zf-C3HC4"/>
    <property type="match status" value="1"/>
</dbReference>
<dbReference type="GO" id="GO:0008270">
    <property type="term" value="F:zinc ion binding"/>
    <property type="evidence" value="ECO:0007669"/>
    <property type="project" value="UniProtKB-KW"/>
</dbReference>
<dbReference type="CDD" id="cd16449">
    <property type="entry name" value="RING-HC"/>
    <property type="match status" value="1"/>
</dbReference>
<dbReference type="AlphaFoldDB" id="F9FPI5"/>
<dbReference type="PROSITE" id="PS00518">
    <property type="entry name" value="ZF_RING_1"/>
    <property type="match status" value="1"/>
</dbReference>
<name>F9FPI5_FUSOF</name>
<evidence type="ECO:0000256" key="1">
    <source>
        <dbReference type="ARBA" id="ARBA00022723"/>
    </source>
</evidence>
<evidence type="ECO:0000256" key="3">
    <source>
        <dbReference type="ARBA" id="ARBA00022833"/>
    </source>
</evidence>
<sequence length="363" mass="41036">MSAPKYPITATYYPELASIINNDSTAIERLELDCIMCKDRMSNPEDRACGAFIFPCGHMFCPSCVKEYRKHNLSNGIPHKCPVCHFDLRRKICGCPIDDDTLFKPTQQQDENFLVKLQEEISSLKGCCDSCHVATLIHGLRQVALYLHDPAQMIKDGHILRITIKKCDTEMRIESEKNEVVKQLPVSSDLLELFEIAGDSLDTAYNGHRLPEDESSLFNFELALCKQCPENQGDHCRFRRGEMELVKKKLQAPGCDRLVLAREAAVMLAKSFTSDEAYKEYMSETRKLQREEFAFLEALELNENNQDDQNDQDRQSHQDHEISRLYALAAIPVAAGLLAGGYQFVGMSVIEGTGGIWEMDGVL</sequence>
<dbReference type="InterPro" id="IPR001841">
    <property type="entry name" value="Znf_RING"/>
</dbReference>
<proteinExistence type="predicted"/>
<dbReference type="PaxDb" id="5507-FOXG_08687P0"/>
<feature type="domain" description="RING-type" evidence="5">
    <location>
        <begin position="34"/>
        <end position="85"/>
    </location>
</feature>
<reference evidence="6" key="1">
    <citation type="journal article" date="2012" name="Mol. Plant Microbe Interact.">
        <title>A highly conserved effector in Fusarium oxysporum is required for full virulence on Arabidopsis.</title>
        <authorList>
            <person name="Thatcher L.F."/>
            <person name="Gardiner D.M."/>
            <person name="Kazan K."/>
            <person name="Manners J."/>
        </authorList>
    </citation>
    <scope>NUCLEOTIDE SEQUENCE [LARGE SCALE GENOMIC DNA]</scope>
    <source>
        <strain evidence="6">Fo5176</strain>
    </source>
</reference>
<organism evidence="6">
    <name type="scientific">Fusarium oxysporum (strain Fo5176)</name>
    <name type="common">Fusarium vascular wilt</name>
    <dbReference type="NCBI Taxonomy" id="660025"/>
    <lineage>
        <taxon>Eukaryota</taxon>
        <taxon>Fungi</taxon>
        <taxon>Dikarya</taxon>
        <taxon>Ascomycota</taxon>
        <taxon>Pezizomycotina</taxon>
        <taxon>Sordariomycetes</taxon>
        <taxon>Hypocreomycetidae</taxon>
        <taxon>Hypocreales</taxon>
        <taxon>Nectriaceae</taxon>
        <taxon>Fusarium</taxon>
        <taxon>Fusarium oxysporum species complex</taxon>
    </lineage>
</organism>
<dbReference type="PROSITE" id="PS50089">
    <property type="entry name" value="ZF_RING_2"/>
    <property type="match status" value="1"/>
</dbReference>
<comment type="caution">
    <text evidence="6">The sequence shown here is derived from an EMBL/GenBank/DDBJ whole genome shotgun (WGS) entry which is preliminary data.</text>
</comment>
<dbReference type="InterPro" id="IPR018957">
    <property type="entry name" value="Znf_C3HC4_RING-type"/>
</dbReference>
<keyword evidence="2 4" id="KW-0863">Zinc-finger</keyword>
<dbReference type="InterPro" id="IPR017907">
    <property type="entry name" value="Znf_RING_CS"/>
</dbReference>
<gene>
    <name evidence="6" type="ORF">FOXB_08315</name>
</gene>
<dbReference type="Gene3D" id="3.30.40.10">
    <property type="entry name" value="Zinc/RING finger domain, C3HC4 (zinc finger)"/>
    <property type="match status" value="1"/>
</dbReference>
<dbReference type="SUPFAM" id="SSF57850">
    <property type="entry name" value="RING/U-box"/>
    <property type="match status" value="1"/>
</dbReference>
<keyword evidence="3" id="KW-0862">Zinc</keyword>
<evidence type="ECO:0000313" key="6">
    <source>
        <dbReference type="EMBL" id="EGU81165.1"/>
    </source>
</evidence>
<evidence type="ECO:0000256" key="2">
    <source>
        <dbReference type="ARBA" id="ARBA00022771"/>
    </source>
</evidence>
<evidence type="ECO:0000259" key="5">
    <source>
        <dbReference type="PROSITE" id="PS50089"/>
    </source>
</evidence>
<evidence type="ECO:0000256" key="4">
    <source>
        <dbReference type="PROSITE-ProRule" id="PRU00175"/>
    </source>
</evidence>
<keyword evidence="1" id="KW-0479">Metal-binding</keyword>
<accession>F9FPI5</accession>
<protein>
    <recommendedName>
        <fullName evidence="5">RING-type domain-containing protein</fullName>
    </recommendedName>
</protein>
<dbReference type="InterPro" id="IPR013083">
    <property type="entry name" value="Znf_RING/FYVE/PHD"/>
</dbReference>
<dbReference type="EMBL" id="AFQF01002499">
    <property type="protein sequence ID" value="EGU81165.1"/>
    <property type="molecule type" value="Genomic_DNA"/>
</dbReference>
<dbReference type="SMART" id="SM00184">
    <property type="entry name" value="RING"/>
    <property type="match status" value="1"/>
</dbReference>
<dbReference type="OrthoDB" id="8062037at2759"/>